<keyword evidence="3" id="KW-0227">DNA damage</keyword>
<organism evidence="7 8">
    <name type="scientific">Daedalea quercina L-15889</name>
    <dbReference type="NCBI Taxonomy" id="1314783"/>
    <lineage>
        <taxon>Eukaryota</taxon>
        <taxon>Fungi</taxon>
        <taxon>Dikarya</taxon>
        <taxon>Basidiomycota</taxon>
        <taxon>Agaricomycotina</taxon>
        <taxon>Agaricomycetes</taxon>
        <taxon>Polyporales</taxon>
        <taxon>Fomitopsis</taxon>
    </lineage>
</organism>
<evidence type="ECO:0000256" key="1">
    <source>
        <dbReference type="ARBA" id="ARBA00004123"/>
    </source>
</evidence>
<dbReference type="Proteomes" id="UP000076727">
    <property type="component" value="Unassembled WGS sequence"/>
</dbReference>
<dbReference type="PANTHER" id="PTHR10870:SF0">
    <property type="entry name" value="CELL CYCLE CHECKPOINT PROTEIN RAD1"/>
    <property type="match status" value="1"/>
</dbReference>
<feature type="region of interest" description="Disordered" evidence="6">
    <location>
        <begin position="120"/>
        <end position="160"/>
    </location>
</feature>
<dbReference type="InterPro" id="IPR046938">
    <property type="entry name" value="DNA_clamp_sf"/>
</dbReference>
<evidence type="ECO:0000313" key="8">
    <source>
        <dbReference type="Proteomes" id="UP000076727"/>
    </source>
</evidence>
<accession>A0A165R1U6</accession>
<keyword evidence="4" id="KW-0234">DNA repair</keyword>
<protein>
    <submittedName>
        <fullName evidence="7">Rad1-domain-containing protein</fullName>
    </submittedName>
</protein>
<keyword evidence="8" id="KW-1185">Reference proteome</keyword>
<evidence type="ECO:0000256" key="2">
    <source>
        <dbReference type="ARBA" id="ARBA00010991"/>
    </source>
</evidence>
<dbReference type="OrthoDB" id="337581at2759"/>
<evidence type="ECO:0000256" key="4">
    <source>
        <dbReference type="ARBA" id="ARBA00023204"/>
    </source>
</evidence>
<comment type="similarity">
    <text evidence="2">Belongs to the rad1 family.</text>
</comment>
<dbReference type="GO" id="GO:0006281">
    <property type="term" value="P:DNA repair"/>
    <property type="evidence" value="ECO:0007669"/>
    <property type="project" value="UniProtKB-KW"/>
</dbReference>
<evidence type="ECO:0000256" key="5">
    <source>
        <dbReference type="ARBA" id="ARBA00023242"/>
    </source>
</evidence>
<sequence>MSDSDDGEVDKVLIASVHDVKYVMSLLRGVQFGSRATVRATSGGLSVTVEEARTLLATAFIFKDIFDEYSYHPEVVPASQGLSSQPSSQPQEEGEPTAFEVPLNTLIECLSVLGNIGGSTSSSKHRLWHTGNSDQEGEQEEGSSNRANSTRNRGPANGRIDQYFAGDKGTGMRLSYVGAGYPLTLLMAEEASGPTATCEVTTFEAEPMLELDFLESPTVLKIILKSSWLRDALSELDPTCEKLTIIGNPPPPPGRASRASGPPRLRLQAVGTFGSTEMDYPSDKEVLETCECEQQVRFSYLFKHIVRASRALQNSTKTSLRINEEGMLSLQLISPTARPRHDGGNTSGFIEFRCLPLDEDP</sequence>
<reference evidence="7 8" key="1">
    <citation type="journal article" date="2016" name="Mol. Biol. Evol.">
        <title>Comparative Genomics of Early-Diverging Mushroom-Forming Fungi Provides Insights into the Origins of Lignocellulose Decay Capabilities.</title>
        <authorList>
            <person name="Nagy L.G."/>
            <person name="Riley R."/>
            <person name="Tritt A."/>
            <person name="Adam C."/>
            <person name="Daum C."/>
            <person name="Floudas D."/>
            <person name="Sun H."/>
            <person name="Yadav J.S."/>
            <person name="Pangilinan J."/>
            <person name="Larsson K.H."/>
            <person name="Matsuura K."/>
            <person name="Barry K."/>
            <person name="Labutti K."/>
            <person name="Kuo R."/>
            <person name="Ohm R.A."/>
            <person name="Bhattacharya S.S."/>
            <person name="Shirouzu T."/>
            <person name="Yoshinaga Y."/>
            <person name="Martin F.M."/>
            <person name="Grigoriev I.V."/>
            <person name="Hibbett D.S."/>
        </authorList>
    </citation>
    <scope>NUCLEOTIDE SEQUENCE [LARGE SCALE GENOMIC DNA]</scope>
    <source>
        <strain evidence="7 8">L-15889</strain>
    </source>
</reference>
<dbReference type="PANTHER" id="PTHR10870">
    <property type="entry name" value="CELL CYCLE CHECKPOINT PROTEIN RAD1"/>
    <property type="match status" value="1"/>
</dbReference>
<evidence type="ECO:0000256" key="3">
    <source>
        <dbReference type="ARBA" id="ARBA00022763"/>
    </source>
</evidence>
<keyword evidence="5" id="KW-0539">Nucleus</keyword>
<dbReference type="PRINTS" id="PR01245">
    <property type="entry name" value="RAD1REC1"/>
</dbReference>
<dbReference type="Pfam" id="PF02144">
    <property type="entry name" value="Rad1"/>
    <property type="match status" value="1"/>
</dbReference>
<dbReference type="AlphaFoldDB" id="A0A165R1U6"/>
<dbReference type="GO" id="GO:0000077">
    <property type="term" value="P:DNA damage checkpoint signaling"/>
    <property type="evidence" value="ECO:0007669"/>
    <property type="project" value="InterPro"/>
</dbReference>
<evidence type="ECO:0000313" key="7">
    <source>
        <dbReference type="EMBL" id="KZT70189.1"/>
    </source>
</evidence>
<evidence type="ECO:0000256" key="6">
    <source>
        <dbReference type="SAM" id="MobiDB-lite"/>
    </source>
</evidence>
<dbReference type="STRING" id="1314783.A0A165R1U6"/>
<dbReference type="SUPFAM" id="SSF55979">
    <property type="entry name" value="DNA clamp"/>
    <property type="match status" value="1"/>
</dbReference>
<feature type="region of interest" description="Disordered" evidence="6">
    <location>
        <begin position="77"/>
        <end position="97"/>
    </location>
</feature>
<dbReference type="Gene3D" id="3.70.10.10">
    <property type="match status" value="2"/>
</dbReference>
<dbReference type="InterPro" id="IPR003021">
    <property type="entry name" value="Rad1_Rec1_Rad17"/>
</dbReference>
<feature type="compositionally biased region" description="Low complexity" evidence="6">
    <location>
        <begin position="79"/>
        <end position="91"/>
    </location>
</feature>
<gene>
    <name evidence="7" type="ORF">DAEQUDRAFT_810910</name>
</gene>
<name>A0A165R1U6_9APHY</name>
<dbReference type="EMBL" id="KV429053">
    <property type="protein sequence ID" value="KZT70189.1"/>
    <property type="molecule type" value="Genomic_DNA"/>
</dbReference>
<dbReference type="GO" id="GO:0030896">
    <property type="term" value="C:checkpoint clamp complex"/>
    <property type="evidence" value="ECO:0007669"/>
    <property type="project" value="TreeGrafter"/>
</dbReference>
<proteinExistence type="inferred from homology"/>
<comment type="subcellular location">
    <subcellularLocation>
        <location evidence="1">Nucleus</location>
    </subcellularLocation>
</comment>